<dbReference type="PANTHER" id="PTHR47751">
    <property type="entry name" value="SUPERFAMILY HYDROLASE, PUTATIVE (AFU_ORTHOLOGUE AFUA_2G16580)-RELATED"/>
    <property type="match status" value="1"/>
</dbReference>
<accession>A0A833SWH7</accession>
<gene>
    <name evidence="3" type="ORF">GN244_ATG07956</name>
</gene>
<evidence type="ECO:0000313" key="3">
    <source>
        <dbReference type="EMBL" id="KAF4039863.1"/>
    </source>
</evidence>
<evidence type="ECO:0000313" key="4">
    <source>
        <dbReference type="Proteomes" id="UP000602510"/>
    </source>
</evidence>
<keyword evidence="4" id="KW-1185">Reference proteome</keyword>
<organism evidence="3 4">
    <name type="scientific">Phytophthora infestans</name>
    <name type="common">Potato late blight agent</name>
    <name type="synonym">Botrytis infestans</name>
    <dbReference type="NCBI Taxonomy" id="4787"/>
    <lineage>
        <taxon>Eukaryota</taxon>
        <taxon>Sar</taxon>
        <taxon>Stramenopiles</taxon>
        <taxon>Oomycota</taxon>
        <taxon>Peronosporomycetes</taxon>
        <taxon>Peronosporales</taxon>
        <taxon>Peronosporaceae</taxon>
        <taxon>Phytophthora</taxon>
    </lineage>
</organism>
<dbReference type="InterPro" id="IPR029058">
    <property type="entry name" value="AB_hydrolase_fold"/>
</dbReference>
<keyword evidence="2" id="KW-0732">Signal</keyword>
<feature type="signal peptide" evidence="2">
    <location>
        <begin position="1"/>
        <end position="23"/>
    </location>
</feature>
<protein>
    <submittedName>
        <fullName evidence="3">Putative S15 peptidase domain-containing protein</fullName>
    </submittedName>
</protein>
<sequence length="307" mass="33347">MVGTRIAAALGVIAVARTMTASAQNMSFGAANFYRSNNVTIQPITFSNQFKMSVASNLFTPKSLDTNGSAPAIIVGHPMGAVKEQSANLYATKMAEEGFVTVSIDLSYWGGSEGEPRNAASPDLGSFAISAAKIDSRIKAIATSLMYDMGANNRNGLRHAQTIEQRKEIIDLMSHQRSIEAAGARCSIRREFYDFYRTVRGEYTPPGSSPNVTTHLTLSSAVKFMNFYPFNDIDTISLRPLLFVTGDQTHSREFSEDAYAGAAEPKELYWVAGAGHVDLYDRVDLIPFDKFAEFFTAGLAVNASGSN</sequence>
<evidence type="ECO:0000256" key="2">
    <source>
        <dbReference type="SAM" id="SignalP"/>
    </source>
</evidence>
<proteinExistence type="inferred from homology"/>
<name>A0A833SWH7_PHYIN</name>
<dbReference type="InterPro" id="IPR051411">
    <property type="entry name" value="Polyketide_trans_af380"/>
</dbReference>
<dbReference type="PANTHER" id="PTHR47751:SF1">
    <property type="entry name" value="SUPERFAMILY HYDROLASE, PUTATIVE (AFU_ORTHOLOGUE AFUA_2G16580)-RELATED"/>
    <property type="match status" value="1"/>
</dbReference>
<comment type="caution">
    <text evidence="3">The sequence shown here is derived from an EMBL/GenBank/DDBJ whole genome shotgun (WGS) entry which is preliminary data.</text>
</comment>
<dbReference type="Proteomes" id="UP000602510">
    <property type="component" value="Unassembled WGS sequence"/>
</dbReference>
<dbReference type="AlphaFoldDB" id="A0A833SWH7"/>
<evidence type="ECO:0000256" key="1">
    <source>
        <dbReference type="ARBA" id="ARBA00029464"/>
    </source>
</evidence>
<dbReference type="SUPFAM" id="SSF53474">
    <property type="entry name" value="alpha/beta-Hydrolases"/>
    <property type="match status" value="1"/>
</dbReference>
<reference evidence="3" key="1">
    <citation type="submission" date="2020-04" db="EMBL/GenBank/DDBJ databases">
        <title>Hybrid Assembly of Korean Phytophthora infestans isolates.</title>
        <authorList>
            <person name="Prokchorchik M."/>
            <person name="Lee Y."/>
            <person name="Seo J."/>
            <person name="Cho J.-H."/>
            <person name="Park Y.-E."/>
            <person name="Jang D.-C."/>
            <person name="Im J.-S."/>
            <person name="Choi J.-G."/>
            <person name="Park H.-J."/>
            <person name="Lee G.-B."/>
            <person name="Lee Y.-G."/>
            <person name="Hong S.-Y."/>
            <person name="Cho K."/>
            <person name="Sohn K.H."/>
        </authorList>
    </citation>
    <scope>NUCLEOTIDE SEQUENCE</scope>
    <source>
        <strain evidence="3">KR_1_A1</strain>
    </source>
</reference>
<feature type="chain" id="PRO_5032677911" evidence="2">
    <location>
        <begin position="24"/>
        <end position="307"/>
    </location>
</feature>
<comment type="similarity">
    <text evidence="1">Belongs to the polyketide transferase af380 family.</text>
</comment>
<dbReference type="Gene3D" id="3.40.50.1820">
    <property type="entry name" value="alpha/beta hydrolase"/>
    <property type="match status" value="2"/>
</dbReference>
<dbReference type="EMBL" id="WSZM01000160">
    <property type="protein sequence ID" value="KAF4039863.1"/>
    <property type="molecule type" value="Genomic_DNA"/>
</dbReference>